<dbReference type="EMBL" id="JBHRVV010000001">
    <property type="protein sequence ID" value="MFC3457032.1"/>
    <property type="molecule type" value="Genomic_DNA"/>
</dbReference>
<dbReference type="Proteomes" id="UP001595665">
    <property type="component" value="Unassembled WGS sequence"/>
</dbReference>
<dbReference type="PANTHER" id="PTHR10430">
    <property type="entry name" value="PEROXIREDOXIN"/>
    <property type="match status" value="1"/>
</dbReference>
<name>A0ABV7PEW3_9BURK</name>
<dbReference type="PROSITE" id="PS51354">
    <property type="entry name" value="GLUTAREDOXIN_2"/>
    <property type="match status" value="1"/>
</dbReference>
<dbReference type="PROSITE" id="PS00195">
    <property type="entry name" value="GLUTAREDOXIN_1"/>
    <property type="match status" value="1"/>
</dbReference>
<dbReference type="InterPro" id="IPR002109">
    <property type="entry name" value="Glutaredoxin"/>
</dbReference>
<comment type="caution">
    <text evidence="6">The sequence shown here is derived from an EMBL/GenBank/DDBJ whole genome shotgun (WGS) entry which is preliminary data.</text>
</comment>
<dbReference type="GO" id="GO:0004601">
    <property type="term" value="F:peroxidase activity"/>
    <property type="evidence" value="ECO:0007669"/>
    <property type="project" value="UniProtKB-KW"/>
</dbReference>
<dbReference type="SUPFAM" id="SSF52833">
    <property type="entry name" value="Thioredoxin-like"/>
    <property type="match status" value="1"/>
</dbReference>
<dbReference type="NCBIfam" id="TIGR02190">
    <property type="entry name" value="GlrX-dom"/>
    <property type="match status" value="1"/>
</dbReference>
<evidence type="ECO:0000259" key="5">
    <source>
        <dbReference type="PROSITE" id="PS51352"/>
    </source>
</evidence>
<dbReference type="InterPro" id="IPR013766">
    <property type="entry name" value="Thioredoxin_domain"/>
</dbReference>
<keyword evidence="1 6" id="KW-0575">Peroxidase</keyword>
<dbReference type="PROSITE" id="PS51352">
    <property type="entry name" value="THIOREDOXIN_2"/>
    <property type="match status" value="1"/>
</dbReference>
<evidence type="ECO:0000256" key="1">
    <source>
        <dbReference type="ARBA" id="ARBA00022559"/>
    </source>
</evidence>
<organism evidence="6 7">
    <name type="scientific">Massilia haematophila</name>
    <dbReference type="NCBI Taxonomy" id="457923"/>
    <lineage>
        <taxon>Bacteria</taxon>
        <taxon>Pseudomonadati</taxon>
        <taxon>Pseudomonadota</taxon>
        <taxon>Betaproteobacteria</taxon>
        <taxon>Burkholderiales</taxon>
        <taxon>Oxalobacteraceae</taxon>
        <taxon>Telluria group</taxon>
        <taxon>Massilia</taxon>
    </lineage>
</organism>
<dbReference type="Pfam" id="PF00462">
    <property type="entry name" value="Glutaredoxin"/>
    <property type="match status" value="1"/>
</dbReference>
<keyword evidence="3" id="KW-1015">Disulfide bond</keyword>
<feature type="domain" description="Thioredoxin" evidence="5">
    <location>
        <begin position="7"/>
        <end position="171"/>
    </location>
</feature>
<dbReference type="InterPro" id="IPR037944">
    <property type="entry name" value="PRX5-like"/>
</dbReference>
<evidence type="ECO:0000313" key="6">
    <source>
        <dbReference type="EMBL" id="MFC3457032.1"/>
    </source>
</evidence>
<accession>A0ABV7PEW3</accession>
<dbReference type="InterPro" id="IPR011767">
    <property type="entry name" value="GLR_AS"/>
</dbReference>
<reference evidence="7" key="1">
    <citation type="journal article" date="2019" name="Int. J. Syst. Evol. Microbiol.">
        <title>The Global Catalogue of Microorganisms (GCM) 10K type strain sequencing project: providing services to taxonomists for standard genome sequencing and annotation.</title>
        <authorList>
            <consortium name="The Broad Institute Genomics Platform"/>
            <consortium name="The Broad Institute Genome Sequencing Center for Infectious Disease"/>
            <person name="Wu L."/>
            <person name="Ma J."/>
        </authorList>
    </citation>
    <scope>NUCLEOTIDE SEQUENCE [LARGE SCALE GENOMIC DNA]</scope>
    <source>
        <strain evidence="7">CCM 7480</strain>
    </source>
</reference>
<gene>
    <name evidence="6" type="ORF">ACFOPH_02040</name>
</gene>
<dbReference type="PRINTS" id="PR00160">
    <property type="entry name" value="GLUTAREDOXIN"/>
</dbReference>
<dbReference type="InterPro" id="IPR036249">
    <property type="entry name" value="Thioredoxin-like_sf"/>
</dbReference>
<dbReference type="InterPro" id="IPR013740">
    <property type="entry name" value="Redoxin"/>
</dbReference>
<sequence length="251" mass="27636">MLPSAESLEGKPVPRVVFKTRPDDQWQDLKSEDLFQGKTVVVFALPGAYTPTCSSTHLPRFNELAPVLRDNGVDEIVCIAVNDAFVMNEWKHGQDADAITFIPDGNGDFARAMGMLVDKRDLGFGQRSWRYSMLVRDGIIEKMFIEAEGDDDPFEVSDADTMLAYINPEAEAPEPIVMFSRPGCPFCARAKAALAKHRLRYTDISQSQKINTGVLRAVSGRMTWPQVFIGGQLIGGADELESHLAARSAAA</sequence>
<dbReference type="Gene3D" id="3.40.30.10">
    <property type="entry name" value="Glutaredoxin"/>
    <property type="match status" value="2"/>
</dbReference>
<keyword evidence="4" id="KW-0676">Redox-active center</keyword>
<evidence type="ECO:0000256" key="2">
    <source>
        <dbReference type="ARBA" id="ARBA00023002"/>
    </source>
</evidence>
<dbReference type="RefSeq" id="WP_312552524.1">
    <property type="nucleotide sequence ID" value="NZ_JBHRVV010000001.1"/>
</dbReference>
<dbReference type="PANTHER" id="PTHR10430:SF16">
    <property type="entry name" value="PEROXIREDOXIN-5, MITOCHONDRIAL"/>
    <property type="match status" value="1"/>
</dbReference>
<dbReference type="CDD" id="cd03013">
    <property type="entry name" value="PRX5_like"/>
    <property type="match status" value="1"/>
</dbReference>
<keyword evidence="7" id="KW-1185">Reference proteome</keyword>
<dbReference type="InterPro" id="IPR014025">
    <property type="entry name" value="Glutaredoxin_subgr"/>
</dbReference>
<evidence type="ECO:0000313" key="7">
    <source>
        <dbReference type="Proteomes" id="UP001595665"/>
    </source>
</evidence>
<dbReference type="Pfam" id="PF08534">
    <property type="entry name" value="Redoxin"/>
    <property type="match status" value="1"/>
</dbReference>
<protein>
    <submittedName>
        <fullName evidence="6">Glutathione peroxidase</fullName>
    </submittedName>
</protein>
<dbReference type="InterPro" id="IPR011906">
    <property type="entry name" value="Glutaredoxin_dom"/>
</dbReference>
<keyword evidence="2" id="KW-0560">Oxidoreductase</keyword>
<evidence type="ECO:0000256" key="3">
    <source>
        <dbReference type="ARBA" id="ARBA00023157"/>
    </source>
</evidence>
<evidence type="ECO:0000256" key="4">
    <source>
        <dbReference type="ARBA" id="ARBA00023284"/>
    </source>
</evidence>
<proteinExistence type="predicted"/>